<evidence type="ECO:0000256" key="2">
    <source>
        <dbReference type="ARBA" id="ARBA00006962"/>
    </source>
</evidence>
<evidence type="ECO:0000259" key="8">
    <source>
        <dbReference type="Pfam" id="PF04101"/>
    </source>
</evidence>
<dbReference type="PANTHER" id="PTHR12867:SF6">
    <property type="entry name" value="N-ACETYLGLUCOSAMINYLDIPHOSPHODOLICHOL N-ACETYLGLUCOSAMINYLTRANSFERASE"/>
    <property type="match status" value="1"/>
</dbReference>
<dbReference type="AlphaFoldDB" id="A0A3L8DTB6"/>
<evidence type="ECO:0000256" key="7">
    <source>
        <dbReference type="ARBA" id="ARBA00022824"/>
    </source>
</evidence>
<evidence type="ECO:0000256" key="1">
    <source>
        <dbReference type="ARBA" id="ARBA00004240"/>
    </source>
</evidence>
<comment type="subcellular location">
    <subcellularLocation>
        <location evidence="1">Endoplasmic reticulum</location>
    </subcellularLocation>
</comment>
<reference evidence="9" key="1">
    <citation type="journal article" date="2018" name="Genome Res.">
        <title>The genomic architecture and molecular evolution of ant odorant receptors.</title>
        <authorList>
            <person name="McKenzie S.K."/>
            <person name="Kronauer D.J.C."/>
        </authorList>
    </citation>
    <scope>NUCLEOTIDE SEQUENCE [LARGE SCALE GENOMIC DNA]</scope>
    <source>
        <strain evidence="9">Clonal line C1</strain>
    </source>
</reference>
<feature type="domain" description="Glycosyl transferase family 28 C-terminal" evidence="8">
    <location>
        <begin position="11"/>
        <end position="159"/>
    </location>
</feature>
<evidence type="ECO:0000256" key="3">
    <source>
        <dbReference type="ARBA" id="ARBA00012614"/>
    </source>
</evidence>
<dbReference type="InterPro" id="IPR039042">
    <property type="entry name" value="Alg13-like"/>
</dbReference>
<evidence type="ECO:0000256" key="6">
    <source>
        <dbReference type="ARBA" id="ARBA00022679"/>
    </source>
</evidence>
<sequence>QHKRDVMSSKTVFVTVGTTKFDNLITTVLSREVLEALSAHNYKHLILQIGSSGLEPDCSPRCGFHKIETFKLSPSIGEYMQSADLVISHAGAGSVLEALENRKHLIVVINDLLMDNHQVELAEQLCKDEHLYYCTCQNLLHTVQTMDLAKLKPFVSDKSKNIAGFIDEIMGFR</sequence>
<comment type="caution">
    <text evidence="9">The sequence shown here is derived from an EMBL/GenBank/DDBJ whole genome shotgun (WGS) entry which is preliminary data.</text>
</comment>
<dbReference type="EC" id="2.4.1.141" evidence="3"/>
<dbReference type="Pfam" id="PF04101">
    <property type="entry name" value="Glyco_tran_28_C"/>
    <property type="match status" value="1"/>
</dbReference>
<dbReference type="GO" id="GO:0004577">
    <property type="term" value="F:N-acetylglucosaminyldiphosphodolichol N-acetylglucosaminyltransferase activity"/>
    <property type="evidence" value="ECO:0007669"/>
    <property type="project" value="UniProtKB-EC"/>
</dbReference>
<comment type="similarity">
    <text evidence="2">Belongs to the glycosyltransferase 28 family.</text>
</comment>
<dbReference type="EMBL" id="QOIP01000005">
    <property type="protein sequence ID" value="RLU23139.1"/>
    <property type="molecule type" value="Genomic_DNA"/>
</dbReference>
<evidence type="ECO:0000256" key="5">
    <source>
        <dbReference type="ARBA" id="ARBA00022676"/>
    </source>
</evidence>
<gene>
    <name evidence="9" type="ORF">DMN91_005417</name>
</gene>
<evidence type="ECO:0000256" key="4">
    <source>
        <dbReference type="ARBA" id="ARBA00017468"/>
    </source>
</evidence>
<accession>A0A3L8DTB6</accession>
<dbReference type="InterPro" id="IPR007235">
    <property type="entry name" value="Glyco_trans_28_C"/>
</dbReference>
<dbReference type="Gene3D" id="3.40.50.2000">
    <property type="entry name" value="Glycogen Phosphorylase B"/>
    <property type="match status" value="1"/>
</dbReference>
<evidence type="ECO:0000313" key="9">
    <source>
        <dbReference type="EMBL" id="RLU23139.1"/>
    </source>
</evidence>
<dbReference type="GO" id="GO:0005783">
    <property type="term" value="C:endoplasmic reticulum"/>
    <property type="evidence" value="ECO:0007669"/>
    <property type="project" value="UniProtKB-SubCell"/>
</dbReference>
<feature type="non-terminal residue" evidence="9">
    <location>
        <position position="1"/>
    </location>
</feature>
<protein>
    <recommendedName>
        <fullName evidence="4">UDP-N-acetylglucosamine transferase subunit ALG13</fullName>
        <ecNumber evidence="3">2.4.1.141</ecNumber>
    </recommendedName>
</protein>
<name>A0A3L8DTB6_OOCBI</name>
<dbReference type="Proteomes" id="UP000279307">
    <property type="component" value="Chromosome 5"/>
</dbReference>
<dbReference type="PANTHER" id="PTHR12867">
    <property type="entry name" value="GLYCOSYL TRANSFERASE-RELATED"/>
    <property type="match status" value="1"/>
</dbReference>
<keyword evidence="7" id="KW-0256">Endoplasmic reticulum</keyword>
<keyword evidence="5" id="KW-0328">Glycosyltransferase</keyword>
<dbReference type="OrthoDB" id="20273at2759"/>
<organism evidence="9">
    <name type="scientific">Ooceraea biroi</name>
    <name type="common">Clonal raider ant</name>
    <name type="synonym">Cerapachys biroi</name>
    <dbReference type="NCBI Taxonomy" id="2015173"/>
    <lineage>
        <taxon>Eukaryota</taxon>
        <taxon>Metazoa</taxon>
        <taxon>Ecdysozoa</taxon>
        <taxon>Arthropoda</taxon>
        <taxon>Hexapoda</taxon>
        <taxon>Insecta</taxon>
        <taxon>Pterygota</taxon>
        <taxon>Neoptera</taxon>
        <taxon>Endopterygota</taxon>
        <taxon>Hymenoptera</taxon>
        <taxon>Apocrita</taxon>
        <taxon>Aculeata</taxon>
        <taxon>Formicoidea</taxon>
        <taxon>Formicidae</taxon>
        <taxon>Dorylinae</taxon>
        <taxon>Ooceraea</taxon>
    </lineage>
</organism>
<reference evidence="9" key="2">
    <citation type="submission" date="2018-07" db="EMBL/GenBank/DDBJ databases">
        <authorList>
            <person name="Mckenzie S.K."/>
            <person name="Kronauer D.J.C."/>
        </authorList>
    </citation>
    <scope>NUCLEOTIDE SEQUENCE</scope>
    <source>
        <strain evidence="9">Clonal line C1</strain>
    </source>
</reference>
<keyword evidence="6" id="KW-0808">Transferase</keyword>
<proteinExistence type="inferred from homology"/>
<dbReference type="GO" id="GO:0006488">
    <property type="term" value="P:dolichol-linked oligosaccharide biosynthetic process"/>
    <property type="evidence" value="ECO:0007669"/>
    <property type="project" value="InterPro"/>
</dbReference>
<dbReference type="SUPFAM" id="SSF53756">
    <property type="entry name" value="UDP-Glycosyltransferase/glycogen phosphorylase"/>
    <property type="match status" value="1"/>
</dbReference>